<dbReference type="InterPro" id="IPR016156">
    <property type="entry name" value="FAD/NAD-linked_Rdtase_dimer_sf"/>
</dbReference>
<keyword evidence="8" id="KW-1185">Reference proteome</keyword>
<dbReference type="Pfam" id="PF07992">
    <property type="entry name" value="Pyr_redox_2"/>
    <property type="match status" value="1"/>
</dbReference>
<evidence type="ECO:0000256" key="3">
    <source>
        <dbReference type="ARBA" id="ARBA00022827"/>
    </source>
</evidence>
<dbReference type="PRINTS" id="PR00368">
    <property type="entry name" value="FADPNR"/>
</dbReference>
<dbReference type="Pfam" id="PF18267">
    <property type="entry name" value="Rubredoxin_C"/>
    <property type="match status" value="1"/>
</dbReference>
<dbReference type="InterPro" id="IPR036188">
    <property type="entry name" value="FAD/NAD-bd_sf"/>
</dbReference>
<dbReference type="Gene3D" id="3.50.50.60">
    <property type="entry name" value="FAD/NAD(P)-binding domain"/>
    <property type="match status" value="2"/>
</dbReference>
<dbReference type="PRINTS" id="PR00411">
    <property type="entry name" value="PNDRDTASEI"/>
</dbReference>
<evidence type="ECO:0000313" key="7">
    <source>
        <dbReference type="EMBL" id="MFH0248816.1"/>
    </source>
</evidence>
<feature type="chain" id="PRO_5046127282" evidence="4">
    <location>
        <begin position="21"/>
        <end position="467"/>
    </location>
</feature>
<evidence type="ECO:0000256" key="2">
    <source>
        <dbReference type="ARBA" id="ARBA00022630"/>
    </source>
</evidence>
<comment type="caution">
    <text evidence="7">The sequence shown here is derived from an EMBL/GenBank/DDBJ whole genome shotgun (WGS) entry which is preliminary data.</text>
</comment>
<feature type="domain" description="FAD/NAD(P)-binding" evidence="5">
    <location>
        <begin position="6"/>
        <end position="327"/>
    </location>
</feature>
<sequence length="467" mass="47253">MTSKKRVVVIGGGMAAARLAGQLSAAGALGAAGGDGDGGRTGSGGAAVDLTVVGEEPHAPYNRVLLAGVLAGRYAPEVIGLPAPPAARWLRGVRAVRLDRAERLVRCDDGSSLPYDTLVLATGSNPVLPPLRGLFPGGGHEPPRGVRPFRTLADCRALEAEVRPGARAVVVGGGLLGVSAARALAGRGVRTVLAHQGEHLMERHLDARASALLRGHLEGLGVEVHTECRVRGLLTAGSTGRGSAGERAVARGVELADGYRLEAELVVLACGVRPRTGLARAAGLEVREGIVVDDELRTGDPRVHAVGDCAEHAGTVYGLAGAAQEQADALARVLLADSAVNSAVNSAPNNAAGGTAEGTAAGARSPAYTGTRALTRLTLVPPPSGSGSALDLAAFGETVPRAGDDVVRLADATRSVYRKVVVRGDRLVGGILLGDLGTVGALARAWEGGEPLPSAPLLHLLTNDGGL</sequence>
<feature type="signal peptide" evidence="4">
    <location>
        <begin position="1"/>
        <end position="20"/>
    </location>
</feature>
<evidence type="ECO:0000313" key="8">
    <source>
        <dbReference type="Proteomes" id="UP001607069"/>
    </source>
</evidence>
<dbReference type="InterPro" id="IPR041575">
    <property type="entry name" value="Rubredoxin_C"/>
</dbReference>
<dbReference type="PANTHER" id="PTHR43429:SF3">
    <property type="entry name" value="NITRITE REDUCTASE [NAD(P)H]"/>
    <property type="match status" value="1"/>
</dbReference>
<dbReference type="PANTHER" id="PTHR43429">
    <property type="entry name" value="PYRIDINE NUCLEOTIDE-DISULFIDE OXIDOREDUCTASE DOMAIN-CONTAINING"/>
    <property type="match status" value="1"/>
</dbReference>
<reference evidence="7 8" key="1">
    <citation type="submission" date="2024-10" db="EMBL/GenBank/DDBJ databases">
        <authorList>
            <person name="Cho J.-C."/>
        </authorList>
    </citation>
    <scope>NUCLEOTIDE SEQUENCE [LARGE SCALE GENOMIC DNA]</scope>
    <source>
        <strain evidence="7 8">KCTC29696</strain>
    </source>
</reference>
<evidence type="ECO:0000256" key="4">
    <source>
        <dbReference type="SAM" id="SignalP"/>
    </source>
</evidence>
<comment type="cofactor">
    <cofactor evidence="1">
        <name>FAD</name>
        <dbReference type="ChEBI" id="CHEBI:57692"/>
    </cofactor>
</comment>
<evidence type="ECO:0000256" key="1">
    <source>
        <dbReference type="ARBA" id="ARBA00001974"/>
    </source>
</evidence>
<evidence type="ECO:0000259" key="6">
    <source>
        <dbReference type="Pfam" id="PF18267"/>
    </source>
</evidence>
<protein>
    <submittedName>
        <fullName evidence="7">NAD(P)/FAD-dependent oxidoreductase</fullName>
    </submittedName>
</protein>
<organism evidence="7 8">
    <name type="scientific">Streptomyces chitinivorans</name>
    <dbReference type="NCBI Taxonomy" id="1257027"/>
    <lineage>
        <taxon>Bacteria</taxon>
        <taxon>Bacillati</taxon>
        <taxon>Actinomycetota</taxon>
        <taxon>Actinomycetes</taxon>
        <taxon>Kitasatosporales</taxon>
        <taxon>Streptomycetaceae</taxon>
        <taxon>Streptomyces</taxon>
    </lineage>
</organism>
<dbReference type="SUPFAM" id="SSF51905">
    <property type="entry name" value="FAD/NAD(P)-binding domain"/>
    <property type="match status" value="1"/>
</dbReference>
<keyword evidence="3" id="KW-0274">FAD</keyword>
<feature type="domain" description="NADH-rubredoxin oxidoreductase C-terminal" evidence="6">
    <location>
        <begin position="390"/>
        <end position="438"/>
    </location>
</feature>
<keyword evidence="4" id="KW-0732">Signal</keyword>
<gene>
    <name evidence="7" type="ORF">ACG5V6_11390</name>
</gene>
<keyword evidence="2" id="KW-0285">Flavoprotein</keyword>
<dbReference type="Proteomes" id="UP001607069">
    <property type="component" value="Unassembled WGS sequence"/>
</dbReference>
<name>A0ABW7HSF8_9ACTN</name>
<accession>A0ABW7HSF8</accession>
<dbReference type="InterPro" id="IPR050260">
    <property type="entry name" value="FAD-bd_OxRdtase"/>
</dbReference>
<proteinExistence type="predicted"/>
<dbReference type="EMBL" id="JBIHMK010000034">
    <property type="protein sequence ID" value="MFH0248816.1"/>
    <property type="molecule type" value="Genomic_DNA"/>
</dbReference>
<dbReference type="Gene3D" id="3.30.390.30">
    <property type="match status" value="1"/>
</dbReference>
<dbReference type="InterPro" id="IPR023753">
    <property type="entry name" value="FAD/NAD-binding_dom"/>
</dbReference>
<evidence type="ECO:0000259" key="5">
    <source>
        <dbReference type="Pfam" id="PF07992"/>
    </source>
</evidence>
<dbReference type="RefSeq" id="WP_279948658.1">
    <property type="nucleotide sequence ID" value="NZ_BAABEN010000025.1"/>
</dbReference>